<dbReference type="eggNOG" id="KOG3607">
    <property type="taxonomic scope" value="Eukaryota"/>
</dbReference>
<organism evidence="5 6">
    <name type="scientific">Oryctolagus cuniculus</name>
    <name type="common">Rabbit</name>
    <dbReference type="NCBI Taxonomy" id="9986"/>
    <lineage>
        <taxon>Eukaryota</taxon>
        <taxon>Metazoa</taxon>
        <taxon>Chordata</taxon>
        <taxon>Craniata</taxon>
        <taxon>Vertebrata</taxon>
        <taxon>Euteleostomi</taxon>
        <taxon>Mammalia</taxon>
        <taxon>Eutheria</taxon>
        <taxon>Euarchontoglires</taxon>
        <taxon>Glires</taxon>
        <taxon>Lagomorpha</taxon>
        <taxon>Leporidae</taxon>
        <taxon>Oryctolagus</taxon>
    </lineage>
</organism>
<feature type="active site" evidence="2">
    <location>
        <position position="380"/>
    </location>
</feature>
<dbReference type="InParanoid" id="G1SFR3"/>
<protein>
    <submittedName>
        <fullName evidence="5">ADAM like decysin 1</fullName>
    </submittedName>
</protein>
<reference evidence="5" key="2">
    <citation type="submission" date="2025-08" db="UniProtKB">
        <authorList>
            <consortium name="Ensembl"/>
        </authorList>
    </citation>
    <scope>IDENTIFICATION</scope>
    <source>
        <strain evidence="5">Thorbecke</strain>
    </source>
</reference>
<dbReference type="FunFam" id="4.10.70.10:FF:000006">
    <property type="entry name" value="ADAM like decysin 1"/>
    <property type="match status" value="1"/>
</dbReference>
<dbReference type="Gene3D" id="3.40.390.10">
    <property type="entry name" value="Collagenase (Catalytic Domain)"/>
    <property type="match status" value="1"/>
</dbReference>
<dbReference type="InterPro" id="IPR002870">
    <property type="entry name" value="Peptidase_M12B_N"/>
</dbReference>
<dbReference type="Pfam" id="PF01562">
    <property type="entry name" value="Pep_M12B_propep"/>
    <property type="match status" value="1"/>
</dbReference>
<accession>G1SFR3</accession>
<evidence type="ECO:0000256" key="2">
    <source>
        <dbReference type="PROSITE-ProRule" id="PRU00276"/>
    </source>
</evidence>
<evidence type="ECO:0000259" key="3">
    <source>
        <dbReference type="PROSITE" id="PS50214"/>
    </source>
</evidence>
<dbReference type="AlphaFoldDB" id="G1SFR3"/>
<dbReference type="Pfam" id="PF01421">
    <property type="entry name" value="Reprolysin"/>
    <property type="match status" value="1"/>
</dbReference>
<evidence type="ECO:0000313" key="5">
    <source>
        <dbReference type="Ensembl" id="ENSOCUP00000001373.3"/>
    </source>
</evidence>
<dbReference type="SUPFAM" id="SSF55486">
    <property type="entry name" value="Metalloproteases ('zincins'), catalytic domain"/>
    <property type="match status" value="1"/>
</dbReference>
<evidence type="ECO:0000256" key="1">
    <source>
        <dbReference type="ARBA" id="ARBA00023157"/>
    </source>
</evidence>
<comment type="caution">
    <text evidence="2">Lacks conserved residue(s) required for the propagation of feature annotation.</text>
</comment>
<dbReference type="PaxDb" id="9986-ENSOCUP00000001373"/>
<dbReference type="FunFam" id="3.40.390.10:FF:000002">
    <property type="entry name" value="Disintegrin and metalloproteinase domain-containing protein 22"/>
    <property type="match status" value="1"/>
</dbReference>
<dbReference type="Gene3D" id="4.10.70.10">
    <property type="entry name" value="Disintegrin domain"/>
    <property type="match status" value="1"/>
</dbReference>
<dbReference type="InterPro" id="IPR024079">
    <property type="entry name" value="MetalloPept_cat_dom_sf"/>
</dbReference>
<dbReference type="Ensembl" id="ENSOCUT00000001598.3">
    <property type="protein sequence ID" value="ENSOCUP00000001373.3"/>
    <property type="gene ID" value="ENSOCUG00000001597.3"/>
</dbReference>
<gene>
    <name evidence="5" type="primary">ADAMDEC1</name>
</gene>
<dbReference type="STRING" id="9986.ENSOCUP00000001373"/>
<evidence type="ECO:0000313" key="6">
    <source>
        <dbReference type="Proteomes" id="UP000001811"/>
    </source>
</evidence>
<dbReference type="Bgee" id="ENSOCUG00000001597">
    <property type="expression patterns" value="Expressed in uterus and 3 other cell types or tissues"/>
</dbReference>
<dbReference type="InterPro" id="IPR001762">
    <property type="entry name" value="Disintegrin_dom"/>
</dbReference>
<feature type="domain" description="Disintegrin" evidence="3">
    <location>
        <begin position="446"/>
        <end position="488"/>
    </location>
</feature>
<dbReference type="PROSITE" id="PS50214">
    <property type="entry name" value="DISINTEGRIN_2"/>
    <property type="match status" value="1"/>
</dbReference>
<dbReference type="PANTHER" id="PTHR11905">
    <property type="entry name" value="ADAM A DISINTEGRIN AND METALLOPROTEASE DOMAIN"/>
    <property type="match status" value="1"/>
</dbReference>
<sequence>MIEVFIFCFQLLKSRGGNKTARWGNCRFILGTMSQPPAVATMLWALLSVLWLTVQTQAIAIKQTSELKLHEIVHPTKLHSLHKREINGPEKHGEEERYESEIKYQIRLNGEEVILQLQKTKHLLAPNYTETYYTPRGDEITRSPQNMEHCYYEGHILNEKSSVASISTCDGLRGYFTHRGQRYLIKPLKSTDQKEHAILTYDREELHPANHTCGVRHVGRKRGRVRISRSPKSTEQEDFLQAQKYLDLFLVLDNAFYKIYEGNLTRMRSFVFDVVNLLNVIFETIDVKVALVGMEVWSDSDKIKVEPSIGTTFNNFLRWHQSNLGKKMIHDHAQLLSGAAFSNRRVGMAASNSLCSPSSVAVIEAGKKNNVALVGVMSHELGHVLGMPDIPYYTKCPSGSCVMNQYLSSKFPKDFSTTCRSHFQEYLLSRKPKCLLESSVSQNITKPVCGNQLLEVGEECDCGSPKECASPCCEAVTCKFKPGIDCGDTKKHIIK</sequence>
<dbReference type="HOGENOM" id="CLU_012714_8_0_1"/>
<evidence type="ECO:0000259" key="4">
    <source>
        <dbReference type="PROSITE" id="PS50215"/>
    </source>
</evidence>
<reference evidence="5" key="3">
    <citation type="submission" date="2025-09" db="UniProtKB">
        <authorList>
            <consortium name="Ensembl"/>
        </authorList>
    </citation>
    <scope>IDENTIFICATION</scope>
    <source>
        <strain evidence="5">Thorbecke</strain>
    </source>
</reference>
<dbReference type="Proteomes" id="UP000001811">
    <property type="component" value="Chromosome 2"/>
</dbReference>
<dbReference type="SUPFAM" id="SSF57552">
    <property type="entry name" value="Blood coagulation inhibitor (disintegrin)"/>
    <property type="match status" value="1"/>
</dbReference>
<dbReference type="InterPro" id="IPR001590">
    <property type="entry name" value="Peptidase_M12B"/>
</dbReference>
<dbReference type="GO" id="GO:0004222">
    <property type="term" value="F:metalloendopeptidase activity"/>
    <property type="evidence" value="ECO:0007669"/>
    <property type="project" value="InterPro"/>
</dbReference>
<name>G1SFR3_RABIT</name>
<dbReference type="InterPro" id="IPR036436">
    <property type="entry name" value="Disintegrin_dom_sf"/>
</dbReference>
<feature type="disulfide bond" evidence="2">
    <location>
        <begin position="396"/>
        <end position="401"/>
    </location>
</feature>
<reference evidence="5 6" key="1">
    <citation type="journal article" date="2011" name="Nature">
        <title>A high-resolution map of human evolutionary constraint using 29 mammals.</title>
        <authorList>
            <person name="Lindblad-Toh K."/>
            <person name="Garber M."/>
            <person name="Zuk O."/>
            <person name="Lin M.F."/>
            <person name="Parker B.J."/>
            <person name="Washietl S."/>
            <person name="Kheradpour P."/>
            <person name="Ernst J."/>
            <person name="Jordan G."/>
            <person name="Mauceli E."/>
            <person name="Ward L.D."/>
            <person name="Lowe C.B."/>
            <person name="Holloway A.K."/>
            <person name="Clamp M."/>
            <person name="Gnerre S."/>
            <person name="Alfoldi J."/>
            <person name="Beal K."/>
            <person name="Chang J."/>
            <person name="Clawson H."/>
            <person name="Cuff J."/>
            <person name="Di Palma F."/>
            <person name="Fitzgerald S."/>
            <person name="Flicek P."/>
            <person name="Guttman M."/>
            <person name="Hubisz M.J."/>
            <person name="Jaffe D.B."/>
            <person name="Jungreis I."/>
            <person name="Kent W.J."/>
            <person name="Kostka D."/>
            <person name="Lara M."/>
            <person name="Martins A.L."/>
            <person name="Massingham T."/>
            <person name="Moltke I."/>
            <person name="Raney B.J."/>
            <person name="Rasmussen M.D."/>
            <person name="Robinson J."/>
            <person name="Stark A."/>
            <person name="Vilella A.J."/>
            <person name="Wen J."/>
            <person name="Xie X."/>
            <person name="Zody M.C."/>
            <person name="Baldwin J."/>
            <person name="Bloom T."/>
            <person name="Chin C.W."/>
            <person name="Heiman D."/>
            <person name="Nicol R."/>
            <person name="Nusbaum C."/>
            <person name="Young S."/>
            <person name="Wilkinson J."/>
            <person name="Worley K.C."/>
            <person name="Kovar C.L."/>
            <person name="Muzny D.M."/>
            <person name="Gibbs R.A."/>
            <person name="Cree A."/>
            <person name="Dihn H.H."/>
            <person name="Fowler G."/>
            <person name="Jhangiani S."/>
            <person name="Joshi V."/>
            <person name="Lee S."/>
            <person name="Lewis L.R."/>
            <person name="Nazareth L.V."/>
            <person name="Okwuonu G."/>
            <person name="Santibanez J."/>
            <person name="Warren W.C."/>
            <person name="Mardis E.R."/>
            <person name="Weinstock G.M."/>
            <person name="Wilson R.K."/>
            <person name="Delehaunty K."/>
            <person name="Dooling D."/>
            <person name="Fronik C."/>
            <person name="Fulton L."/>
            <person name="Fulton B."/>
            <person name="Graves T."/>
            <person name="Minx P."/>
            <person name="Sodergren E."/>
            <person name="Birney E."/>
            <person name="Margulies E.H."/>
            <person name="Herrero J."/>
            <person name="Green E.D."/>
            <person name="Haussler D."/>
            <person name="Siepel A."/>
            <person name="Goldman N."/>
            <person name="Pollard K.S."/>
            <person name="Pedersen J.S."/>
            <person name="Lander E.S."/>
            <person name="Kellis M."/>
        </authorList>
    </citation>
    <scope>NUCLEOTIDE SEQUENCE [LARGE SCALE GENOMIC DNA]</scope>
    <source>
        <strain evidence="5 6">Thorbecke inbred</strain>
    </source>
</reference>
<dbReference type="PROSITE" id="PS50215">
    <property type="entry name" value="ADAM_MEPRO"/>
    <property type="match status" value="1"/>
</dbReference>
<keyword evidence="6" id="KW-1185">Reference proteome</keyword>
<dbReference type="EMBL" id="AAGW02011126">
    <property type="status" value="NOT_ANNOTATED_CDS"/>
    <property type="molecule type" value="Genomic_DNA"/>
</dbReference>
<feature type="domain" description="Peptidase M12B" evidence="4">
    <location>
        <begin position="244"/>
        <end position="439"/>
    </location>
</feature>
<dbReference type="GeneTree" id="ENSGT00900000141143"/>
<keyword evidence="1 2" id="KW-1015">Disulfide bond</keyword>
<dbReference type="SMART" id="SM00050">
    <property type="entry name" value="DISIN"/>
    <property type="match status" value="1"/>
</dbReference>
<dbReference type="SMR" id="G1SFR3"/>
<dbReference type="InterPro" id="IPR034027">
    <property type="entry name" value="Reprolysin_adamalysin"/>
</dbReference>
<dbReference type="GO" id="GO:0006508">
    <property type="term" value="P:proteolysis"/>
    <property type="evidence" value="ECO:0007669"/>
    <property type="project" value="InterPro"/>
</dbReference>
<proteinExistence type="predicted"/>
<dbReference type="CDD" id="cd04269">
    <property type="entry name" value="ZnMc_adamalysin_II_like"/>
    <property type="match status" value="1"/>
</dbReference>
<dbReference type="PANTHER" id="PTHR11905:SF125">
    <property type="entry name" value="ADAM DEC1"/>
    <property type="match status" value="1"/>
</dbReference>